<accession>W9C973</accession>
<keyword evidence="1" id="KW-1133">Transmembrane helix</keyword>
<protein>
    <submittedName>
        <fullName evidence="3">Uncharacterized protein</fullName>
    </submittedName>
</protein>
<dbReference type="PANTHER" id="PTHR35043:SF7">
    <property type="entry name" value="TRANSCRIPTION FACTOR DOMAIN-CONTAINING PROTEIN"/>
    <property type="match status" value="1"/>
</dbReference>
<sequence length="492" mass="55174">MLSFITIYSFLSFIAVADAYTTFDTTCAIPAKTTSYVSPPNSRGTLNILWTCLFTIYACTWAIQHLNVPKQREGRESGWKDNLMWKIRGFETSLKWMLATIIAPEILLAKAWSDLDVARKQLEKFKPWAADDDVEWTLTHTLFANMGGFVIRSNPPSYDNQDIEANASVAIDLLGGQPPQIPLAEVLAPLMESSIGCVSSDTNDASTRVNISNSDAVVGQQFNYPNPYHLTAKQLLSLRRCDYIRLPNITLDEINDKSKSDTFVRLTAVAQFLWIVAQIIVRAVEGLVISQLEIAVVAFSTCAVLIYILNWSKPKGVLVPFTILHYEGAIPTEMLEFMRKDLDRSSMSTIMLNADCQSITSGDPIPNDAIYSYDDAWLIGFEFGSIVFGCIHVAAWNFVFPTRIEQILWWSTSIWCTVFVLIYTLIPYCGMICFGDFKSIATPKELAWGAAPLFFLYALARIFLVVEMFRSLCYLPPSAFIATELLNIPHIG</sequence>
<feature type="signal peptide" evidence="2">
    <location>
        <begin position="1"/>
        <end position="19"/>
    </location>
</feature>
<comment type="caution">
    <text evidence="3">The sequence shown here is derived from an EMBL/GenBank/DDBJ whole genome shotgun (WGS) entry which is preliminary data.</text>
</comment>
<feature type="transmembrane region" description="Helical" evidence="1">
    <location>
        <begin position="288"/>
        <end position="309"/>
    </location>
</feature>
<reference evidence="3 4" key="1">
    <citation type="journal article" date="2014" name="Genome Announc.">
        <title>Draft genome sequence of Sclerotinia borealis, a psychrophilic plant pathogenic fungus.</title>
        <authorList>
            <person name="Mardanov A.V."/>
            <person name="Beletsky A.V."/>
            <person name="Kadnikov V.V."/>
            <person name="Ignatov A.N."/>
            <person name="Ravin N.V."/>
        </authorList>
    </citation>
    <scope>NUCLEOTIDE SEQUENCE [LARGE SCALE GENOMIC DNA]</scope>
    <source>
        <strain evidence="4">F-4157</strain>
    </source>
</reference>
<keyword evidence="1" id="KW-0472">Membrane</keyword>
<evidence type="ECO:0000256" key="2">
    <source>
        <dbReference type="SAM" id="SignalP"/>
    </source>
</evidence>
<dbReference type="STRING" id="1432307.W9C973"/>
<gene>
    <name evidence="3" type="ORF">SBOR_7282</name>
</gene>
<feature type="transmembrane region" description="Helical" evidence="1">
    <location>
        <begin position="446"/>
        <end position="466"/>
    </location>
</feature>
<dbReference type="Proteomes" id="UP000019487">
    <property type="component" value="Unassembled WGS sequence"/>
</dbReference>
<proteinExistence type="predicted"/>
<dbReference type="PANTHER" id="PTHR35043">
    <property type="entry name" value="TRANSCRIPTION FACTOR DOMAIN-CONTAINING PROTEIN"/>
    <property type="match status" value="1"/>
</dbReference>
<evidence type="ECO:0000256" key="1">
    <source>
        <dbReference type="SAM" id="Phobius"/>
    </source>
</evidence>
<feature type="chain" id="PRO_5004921727" evidence="2">
    <location>
        <begin position="20"/>
        <end position="492"/>
    </location>
</feature>
<keyword evidence="4" id="KW-1185">Reference proteome</keyword>
<evidence type="ECO:0000313" key="3">
    <source>
        <dbReference type="EMBL" id="ESZ92333.1"/>
    </source>
</evidence>
<name>W9C973_SCLBF</name>
<dbReference type="OrthoDB" id="3061561at2759"/>
<evidence type="ECO:0000313" key="4">
    <source>
        <dbReference type="Proteomes" id="UP000019487"/>
    </source>
</evidence>
<feature type="transmembrane region" description="Helical" evidence="1">
    <location>
        <begin position="376"/>
        <end position="400"/>
    </location>
</feature>
<dbReference type="AlphaFoldDB" id="W9C973"/>
<feature type="transmembrane region" description="Helical" evidence="1">
    <location>
        <begin position="407"/>
        <end position="426"/>
    </location>
</feature>
<dbReference type="EMBL" id="AYSA01000394">
    <property type="protein sequence ID" value="ESZ92333.1"/>
    <property type="molecule type" value="Genomic_DNA"/>
</dbReference>
<organism evidence="3 4">
    <name type="scientific">Sclerotinia borealis (strain F-4128)</name>
    <dbReference type="NCBI Taxonomy" id="1432307"/>
    <lineage>
        <taxon>Eukaryota</taxon>
        <taxon>Fungi</taxon>
        <taxon>Dikarya</taxon>
        <taxon>Ascomycota</taxon>
        <taxon>Pezizomycotina</taxon>
        <taxon>Leotiomycetes</taxon>
        <taxon>Helotiales</taxon>
        <taxon>Sclerotiniaceae</taxon>
        <taxon>Sclerotinia</taxon>
    </lineage>
</organism>
<keyword evidence="2" id="KW-0732">Signal</keyword>
<keyword evidence="1" id="KW-0812">Transmembrane</keyword>
<dbReference type="HOGENOM" id="CLU_022883_4_1_1"/>